<evidence type="ECO:0000313" key="6">
    <source>
        <dbReference type="EMBL" id="CAH8355179.1"/>
    </source>
</evidence>
<keyword evidence="2" id="KW-0645">Protease</keyword>
<dbReference type="Pfam" id="PF05903">
    <property type="entry name" value="Peptidase_C97"/>
    <property type="match status" value="1"/>
</dbReference>
<feature type="region of interest" description="Disordered" evidence="4">
    <location>
        <begin position="184"/>
        <end position="253"/>
    </location>
</feature>
<dbReference type="EMBL" id="CAKOAT010204266">
    <property type="protein sequence ID" value="CAH8355179.1"/>
    <property type="molecule type" value="Genomic_DNA"/>
</dbReference>
<dbReference type="GO" id="GO:0008233">
    <property type="term" value="F:peptidase activity"/>
    <property type="evidence" value="ECO:0007669"/>
    <property type="project" value="UniProtKB-KW"/>
</dbReference>
<dbReference type="AlphaFoldDB" id="A0ABC8KA33"/>
<dbReference type="PROSITE" id="PS51858">
    <property type="entry name" value="PPPDE"/>
    <property type="match status" value="1"/>
</dbReference>
<comment type="similarity">
    <text evidence="1">Belongs to the DeSI family.</text>
</comment>
<dbReference type="Proteomes" id="UP001642260">
    <property type="component" value="Unassembled WGS sequence"/>
</dbReference>
<organism evidence="6 7">
    <name type="scientific">Eruca vesicaria subsp. sativa</name>
    <name type="common">Garden rocket</name>
    <name type="synonym">Eruca sativa</name>
    <dbReference type="NCBI Taxonomy" id="29727"/>
    <lineage>
        <taxon>Eukaryota</taxon>
        <taxon>Viridiplantae</taxon>
        <taxon>Streptophyta</taxon>
        <taxon>Embryophyta</taxon>
        <taxon>Tracheophyta</taxon>
        <taxon>Spermatophyta</taxon>
        <taxon>Magnoliopsida</taxon>
        <taxon>eudicotyledons</taxon>
        <taxon>Gunneridae</taxon>
        <taxon>Pentapetalae</taxon>
        <taxon>rosids</taxon>
        <taxon>malvids</taxon>
        <taxon>Brassicales</taxon>
        <taxon>Brassicaceae</taxon>
        <taxon>Brassiceae</taxon>
        <taxon>Eruca</taxon>
    </lineage>
</organism>
<dbReference type="InterPro" id="IPR008580">
    <property type="entry name" value="PPPDE_dom"/>
</dbReference>
<evidence type="ECO:0000256" key="2">
    <source>
        <dbReference type="ARBA" id="ARBA00022670"/>
    </source>
</evidence>
<dbReference type="SMART" id="SM01179">
    <property type="entry name" value="DUF862"/>
    <property type="match status" value="1"/>
</dbReference>
<feature type="compositionally biased region" description="Basic and acidic residues" evidence="4">
    <location>
        <begin position="241"/>
        <end position="253"/>
    </location>
</feature>
<dbReference type="Gene3D" id="3.90.1720.30">
    <property type="entry name" value="PPPDE domains"/>
    <property type="match status" value="1"/>
</dbReference>
<evidence type="ECO:0000259" key="5">
    <source>
        <dbReference type="PROSITE" id="PS51858"/>
    </source>
</evidence>
<keyword evidence="7" id="KW-1185">Reference proteome</keyword>
<sequence>MAEEAHKVTLNVYDLSRGLARQLSASFLGKVIEGVWHTGIVVYGNEYFFGGGIQHLPAGTTPYGAPLRTVELGESHVPKDVFEMYLEEISPRYTAESYNLLTHNCNNFSNEVAQFLVGKGIPDYILQLPSEVMNSPMGGLISKLQSLPCTCFALALADLFFVSYFAVPMIQNLETTLRAGAVPNAPQFRPQTTQPFGAFSKDEGPKLPSKPSAEKASKSEDAKTSVPTEKVSPAVAQASSSKEKVKEDPLGDARTKIQEEITREFAALMAQGTLRASEAAAMATKRVMQKYGHLNVSA</sequence>
<comment type="caution">
    <text evidence="6">The sequence shown here is derived from an EMBL/GenBank/DDBJ whole genome shotgun (WGS) entry which is preliminary data.</text>
</comment>
<proteinExistence type="inferred from homology"/>
<feature type="domain" description="PPPDE" evidence="5">
    <location>
        <begin position="6"/>
        <end position="146"/>
    </location>
</feature>
<feature type="compositionally biased region" description="Basic and acidic residues" evidence="4">
    <location>
        <begin position="212"/>
        <end position="223"/>
    </location>
</feature>
<gene>
    <name evidence="6" type="ORF">ERUC_LOCUS20934</name>
</gene>
<evidence type="ECO:0000256" key="3">
    <source>
        <dbReference type="ARBA" id="ARBA00022801"/>
    </source>
</evidence>
<reference evidence="6 7" key="1">
    <citation type="submission" date="2022-03" db="EMBL/GenBank/DDBJ databases">
        <authorList>
            <person name="Macdonald S."/>
            <person name="Ahmed S."/>
            <person name="Newling K."/>
        </authorList>
    </citation>
    <scope>NUCLEOTIDE SEQUENCE [LARGE SCALE GENOMIC DNA]</scope>
</reference>
<evidence type="ECO:0000256" key="4">
    <source>
        <dbReference type="SAM" id="MobiDB-lite"/>
    </source>
</evidence>
<dbReference type="GO" id="GO:0006508">
    <property type="term" value="P:proteolysis"/>
    <property type="evidence" value="ECO:0007669"/>
    <property type="project" value="UniProtKB-KW"/>
</dbReference>
<evidence type="ECO:0000256" key="1">
    <source>
        <dbReference type="ARBA" id="ARBA00008140"/>
    </source>
</evidence>
<protein>
    <recommendedName>
        <fullName evidence="5">PPPDE domain-containing protein</fullName>
    </recommendedName>
</protein>
<keyword evidence="3" id="KW-0378">Hydrolase</keyword>
<dbReference type="PANTHER" id="PTHR12378">
    <property type="entry name" value="DESUMOYLATING ISOPEPTIDASE"/>
    <property type="match status" value="1"/>
</dbReference>
<evidence type="ECO:0000313" key="7">
    <source>
        <dbReference type="Proteomes" id="UP001642260"/>
    </source>
</evidence>
<dbReference type="InterPro" id="IPR042266">
    <property type="entry name" value="PPPDE_sf"/>
</dbReference>
<accession>A0ABC8KA33</accession>
<name>A0ABC8KA33_ERUVS</name>
<dbReference type="PANTHER" id="PTHR12378:SF7">
    <property type="entry name" value="DESUMOYLATING ISOPEPTIDASE 1"/>
    <property type="match status" value="1"/>
</dbReference>